<evidence type="ECO:0000313" key="5">
    <source>
        <dbReference type="EMBL" id="KAG5832236.1"/>
    </source>
</evidence>
<gene>
    <name evidence="5" type="ORF">ANANG_G00288950</name>
</gene>
<accession>A0A9D3LL11</accession>
<feature type="coiled-coil region" evidence="3">
    <location>
        <begin position="254"/>
        <end position="304"/>
    </location>
</feature>
<feature type="region of interest" description="Disordered" evidence="4">
    <location>
        <begin position="326"/>
        <end position="358"/>
    </location>
</feature>
<dbReference type="EMBL" id="JAFIRN010000017">
    <property type="protein sequence ID" value="KAG5832236.1"/>
    <property type="molecule type" value="Genomic_DNA"/>
</dbReference>
<proteinExistence type="inferred from homology"/>
<reference evidence="5" key="1">
    <citation type="submission" date="2021-01" db="EMBL/GenBank/DDBJ databases">
        <title>A chromosome-scale assembly of European eel, Anguilla anguilla.</title>
        <authorList>
            <person name="Henkel C."/>
            <person name="Jong-Raadsen S.A."/>
            <person name="Dufour S."/>
            <person name="Weltzien F.-A."/>
            <person name="Palstra A.P."/>
            <person name="Pelster B."/>
            <person name="Spaink H.P."/>
            <person name="Van Den Thillart G.E."/>
            <person name="Jansen H."/>
            <person name="Zahm M."/>
            <person name="Klopp C."/>
            <person name="Cedric C."/>
            <person name="Louis A."/>
            <person name="Berthelot C."/>
            <person name="Parey E."/>
            <person name="Roest Crollius H."/>
            <person name="Montfort J."/>
            <person name="Robinson-Rechavi M."/>
            <person name="Bucao C."/>
            <person name="Bouchez O."/>
            <person name="Gislard M."/>
            <person name="Lluch J."/>
            <person name="Milhes M."/>
            <person name="Lampietro C."/>
            <person name="Lopez Roques C."/>
            <person name="Donnadieu C."/>
            <person name="Braasch I."/>
            <person name="Desvignes T."/>
            <person name="Postlethwait J."/>
            <person name="Bobe J."/>
            <person name="Guiguen Y."/>
            <person name="Dirks R."/>
        </authorList>
    </citation>
    <scope>NUCLEOTIDE SEQUENCE</scope>
    <source>
        <strain evidence="5">Tag_6206</strain>
        <tissue evidence="5">Liver</tissue>
    </source>
</reference>
<feature type="coiled-coil region" evidence="3">
    <location>
        <begin position="110"/>
        <end position="176"/>
    </location>
</feature>
<evidence type="ECO:0000256" key="1">
    <source>
        <dbReference type="ARBA" id="ARBA00009019"/>
    </source>
</evidence>
<dbReference type="InterPro" id="IPR026079">
    <property type="entry name" value="CDR2"/>
</dbReference>
<evidence type="ECO:0000256" key="3">
    <source>
        <dbReference type="SAM" id="Coils"/>
    </source>
</evidence>
<name>A0A9D3LL11_ANGAN</name>
<evidence type="ECO:0000256" key="2">
    <source>
        <dbReference type="ARBA" id="ARBA00023054"/>
    </source>
</evidence>
<dbReference type="AlphaFoldDB" id="A0A9D3LL11"/>
<comment type="similarity">
    <text evidence="1">Belongs to the CDR2 family.</text>
</comment>
<feature type="compositionally biased region" description="Acidic residues" evidence="4">
    <location>
        <begin position="326"/>
        <end position="339"/>
    </location>
</feature>
<dbReference type="PANTHER" id="PTHR19232">
    <property type="entry name" value="CENTROCORTIN FAMILY MEMBER"/>
    <property type="match status" value="1"/>
</dbReference>
<organism evidence="5 6">
    <name type="scientific">Anguilla anguilla</name>
    <name type="common">European freshwater eel</name>
    <name type="synonym">Muraena anguilla</name>
    <dbReference type="NCBI Taxonomy" id="7936"/>
    <lineage>
        <taxon>Eukaryota</taxon>
        <taxon>Metazoa</taxon>
        <taxon>Chordata</taxon>
        <taxon>Craniata</taxon>
        <taxon>Vertebrata</taxon>
        <taxon>Euteleostomi</taxon>
        <taxon>Actinopterygii</taxon>
        <taxon>Neopterygii</taxon>
        <taxon>Teleostei</taxon>
        <taxon>Anguilliformes</taxon>
        <taxon>Anguillidae</taxon>
        <taxon>Anguilla</taxon>
    </lineage>
</organism>
<evidence type="ECO:0000313" key="6">
    <source>
        <dbReference type="Proteomes" id="UP001044222"/>
    </source>
</evidence>
<keyword evidence="2 3" id="KW-0175">Coiled coil</keyword>
<evidence type="ECO:0000256" key="4">
    <source>
        <dbReference type="SAM" id="MobiDB-lite"/>
    </source>
</evidence>
<evidence type="ECO:0008006" key="7">
    <source>
        <dbReference type="Google" id="ProtNLM"/>
    </source>
</evidence>
<dbReference type="Proteomes" id="UP001044222">
    <property type="component" value="Chromosome 17"/>
</dbReference>
<keyword evidence="6" id="KW-1185">Reference proteome</keyword>
<dbReference type="PANTHER" id="PTHR19232:SF1">
    <property type="entry name" value="CEREBELLAR DEGENERATION-RELATED PROTEIN 2"/>
    <property type="match status" value="1"/>
</dbReference>
<comment type="caution">
    <text evidence="5">The sequence shown here is derived from an EMBL/GenBank/DDBJ whole genome shotgun (WGS) entry which is preliminary data.</text>
</comment>
<sequence>MQLYPATALLVRDSVCPKRLVKSGNIWNTVDADQPKMLTDIIMAEEFEVKEDGPWYDRRDLEHDLRLAAELGKTLLERNHELEEGLQHMYSTSQEQQQEIEYLAKQVELLRQVNEQHAKVYEQLDEAARDLELGNQKLLQDKRSAQHRIHRLTDTIDGLQVHLEELQKQVEDLQVSPLHHPSPARVEQKRLATQSMCCLTQLYRTHLPRCGVHDSSLDDDTWLSRETSLTDENSTLQRSIRTLRSQLGAERAWREEVEQEAESAARENAELERQVAELEAACGREQVQALEAELEELRQHWRAEAGGAGKAGNPAEDALFVPLEEEAEPAEDAGAEEEVGPSGGARVPEGVLQSSSAEEIRRGHDLTCIRRAQAAKRRGVSLLSEVDAQYSALQVRYEELLRHCQQGPDGRSHKAVQTRDHSAAVTPTQLPCLDDDSQPPEYRALFQEIFTCIQRTRQDLSQAQ</sequence>
<protein>
    <recommendedName>
        <fullName evidence="7">Cerebellar degeneration-related protein 2a</fullName>
    </recommendedName>
</protein>